<keyword evidence="3" id="KW-1185">Reference proteome</keyword>
<feature type="compositionally biased region" description="Basic and acidic residues" evidence="1">
    <location>
        <begin position="124"/>
        <end position="138"/>
    </location>
</feature>
<dbReference type="EMBL" id="JYDL01000009">
    <property type="protein sequence ID" value="KRX26131.1"/>
    <property type="molecule type" value="Genomic_DNA"/>
</dbReference>
<proteinExistence type="predicted"/>
<evidence type="ECO:0000256" key="1">
    <source>
        <dbReference type="SAM" id="MobiDB-lite"/>
    </source>
</evidence>
<reference evidence="2 3" key="1">
    <citation type="submission" date="2015-01" db="EMBL/GenBank/DDBJ databases">
        <title>Evolution of Trichinella species and genotypes.</title>
        <authorList>
            <person name="Korhonen P.K."/>
            <person name="Edoardo P."/>
            <person name="Giuseppe L.R."/>
            <person name="Gasser R.B."/>
        </authorList>
    </citation>
    <scope>NUCLEOTIDE SEQUENCE [LARGE SCALE GENOMIC DNA]</scope>
    <source>
        <strain evidence="2">ISS37</strain>
    </source>
</reference>
<comment type="caution">
    <text evidence="2">The sequence shown here is derived from an EMBL/GenBank/DDBJ whole genome shotgun (WGS) entry which is preliminary data.</text>
</comment>
<feature type="compositionally biased region" description="Polar residues" evidence="1">
    <location>
        <begin position="113"/>
        <end position="122"/>
    </location>
</feature>
<accession>A0A0V0SI71</accession>
<sequence length="189" mass="21275">MYVCRLLWNADAHMQLRYPIQTAYARQLHRAIFTIVTSIRVCTDTDQANNCIPPENEAEKRESYRKKNWTSRSEAEYGRTDVRGCLVVGVFSENLSVLHRHRKAQAERKGNLPVNTGPSPNSDGHAKNTMEKANEPDRGSGSSHLVGAHTRHLPSCSAVQISQSPRSIPSYASYAVVHLSKLPTCWRIY</sequence>
<feature type="region of interest" description="Disordered" evidence="1">
    <location>
        <begin position="102"/>
        <end position="148"/>
    </location>
</feature>
<name>A0A0V0SI71_9BILA</name>
<evidence type="ECO:0000313" key="2">
    <source>
        <dbReference type="EMBL" id="KRX26131.1"/>
    </source>
</evidence>
<evidence type="ECO:0000313" key="3">
    <source>
        <dbReference type="Proteomes" id="UP000054630"/>
    </source>
</evidence>
<dbReference type="AlphaFoldDB" id="A0A0V0SI71"/>
<organism evidence="2 3">
    <name type="scientific">Trichinella nelsoni</name>
    <dbReference type="NCBI Taxonomy" id="6336"/>
    <lineage>
        <taxon>Eukaryota</taxon>
        <taxon>Metazoa</taxon>
        <taxon>Ecdysozoa</taxon>
        <taxon>Nematoda</taxon>
        <taxon>Enoplea</taxon>
        <taxon>Dorylaimia</taxon>
        <taxon>Trichinellida</taxon>
        <taxon>Trichinellidae</taxon>
        <taxon>Trichinella</taxon>
    </lineage>
</organism>
<protein>
    <submittedName>
        <fullName evidence="2">Uncharacterized protein</fullName>
    </submittedName>
</protein>
<dbReference type="Proteomes" id="UP000054630">
    <property type="component" value="Unassembled WGS sequence"/>
</dbReference>
<gene>
    <name evidence="2" type="ORF">T07_4626</name>
</gene>
<feature type="region of interest" description="Disordered" evidence="1">
    <location>
        <begin position="53"/>
        <end position="73"/>
    </location>
</feature>